<evidence type="ECO:0000313" key="6">
    <source>
        <dbReference type="EMBL" id="BAD72602.2"/>
    </source>
</evidence>
<keyword evidence="1 3" id="KW-0238">DNA-binding</keyword>
<accession>Q5TLA0</accession>
<dbReference type="GO" id="GO:0000978">
    <property type="term" value="F:RNA polymerase II cis-regulatory region sequence-specific DNA binding"/>
    <property type="evidence" value="ECO:0007669"/>
    <property type="project" value="TreeGrafter"/>
</dbReference>
<dbReference type="CDD" id="cd01389">
    <property type="entry name" value="HMG-box_ROX1-like"/>
    <property type="match status" value="1"/>
</dbReference>
<dbReference type="InterPro" id="IPR009071">
    <property type="entry name" value="HMG_box_dom"/>
</dbReference>
<dbReference type="PROSITE" id="PS50118">
    <property type="entry name" value="HMG_BOX_2"/>
    <property type="match status" value="1"/>
</dbReference>
<dbReference type="InterPro" id="IPR050140">
    <property type="entry name" value="SRY-related_HMG-box_TF-like"/>
</dbReference>
<keyword evidence="2" id="KW-0804">Transcription</keyword>
<reference evidence="6" key="1">
    <citation type="journal article" date="2005" name="FEMS Microbiol. Lett.">
        <title>Heterothallism in Cordyceps takaomontana.</title>
        <authorList>
            <person name="Yokoyama E."/>
            <person name="Yamagishi K."/>
            <person name="Hara A."/>
        </authorList>
    </citation>
    <scope>NUCLEOTIDE SEQUENCE</scope>
    <source>
        <strain evidence="6">NBRC 32971</strain>
    </source>
</reference>
<dbReference type="GO" id="GO:0030154">
    <property type="term" value="P:cell differentiation"/>
    <property type="evidence" value="ECO:0007669"/>
    <property type="project" value="TreeGrafter"/>
</dbReference>
<organism evidence="6">
    <name type="scientific">Claviceps purpurea</name>
    <name type="common">Ergot fungus</name>
    <name type="synonym">Sphacelia segetum</name>
    <dbReference type="NCBI Taxonomy" id="5111"/>
    <lineage>
        <taxon>Eukaryota</taxon>
        <taxon>Fungi</taxon>
        <taxon>Dikarya</taxon>
        <taxon>Ascomycota</taxon>
        <taxon>Pezizomycotina</taxon>
        <taxon>Sordariomycetes</taxon>
        <taxon>Hypocreomycetidae</taxon>
        <taxon>Hypocreales</taxon>
        <taxon>Clavicipitaceae</taxon>
        <taxon>Claviceps</taxon>
    </lineage>
</organism>
<sequence length="193" mass="22191">MRPRTEINDSVPMGAPLTFVTSEIQGNVHVFVPEAFQRPLVEAIARNFSRSVQQPVSVFHDSYRQKFRICPLPVGAMVDTTCYGTPVFNCDLSAPRTAPDEANVAEAEDTSSHIPRPKNSWILYRQHKSRELRKDHPGITASELSTMISSLWKHENDEERKFWQQKAQEEDRLHKEKYPGYKYSTKKSTEKAK</sequence>
<feature type="compositionally biased region" description="Basic and acidic residues" evidence="4">
    <location>
        <begin position="159"/>
        <end position="179"/>
    </location>
</feature>
<dbReference type="AlphaFoldDB" id="Q5TLA0"/>
<evidence type="ECO:0000259" key="5">
    <source>
        <dbReference type="PROSITE" id="PS50118"/>
    </source>
</evidence>
<dbReference type="Pfam" id="PF00505">
    <property type="entry name" value="HMG_box"/>
    <property type="match status" value="1"/>
</dbReference>
<dbReference type="GO" id="GO:0001228">
    <property type="term" value="F:DNA-binding transcription activator activity, RNA polymerase II-specific"/>
    <property type="evidence" value="ECO:0007669"/>
    <property type="project" value="TreeGrafter"/>
</dbReference>
<dbReference type="GO" id="GO:0005634">
    <property type="term" value="C:nucleus"/>
    <property type="evidence" value="ECO:0007669"/>
    <property type="project" value="UniProtKB-UniRule"/>
</dbReference>
<protein>
    <submittedName>
        <fullName evidence="6">MAT1-1-3</fullName>
    </submittedName>
</protein>
<dbReference type="PANTHER" id="PTHR10270:SF161">
    <property type="entry name" value="SEX-DETERMINING REGION Y PROTEIN"/>
    <property type="match status" value="1"/>
</dbReference>
<dbReference type="SUPFAM" id="SSF47095">
    <property type="entry name" value="HMG-box"/>
    <property type="match status" value="1"/>
</dbReference>
<dbReference type="PANTHER" id="PTHR10270">
    <property type="entry name" value="SOX TRANSCRIPTION FACTOR"/>
    <property type="match status" value="1"/>
</dbReference>
<feature type="DNA-binding region" description="HMG box" evidence="3">
    <location>
        <begin position="114"/>
        <end position="182"/>
    </location>
</feature>
<evidence type="ECO:0000256" key="1">
    <source>
        <dbReference type="ARBA" id="ARBA00023125"/>
    </source>
</evidence>
<dbReference type="Gene3D" id="1.10.30.10">
    <property type="entry name" value="High mobility group box domain"/>
    <property type="match status" value="1"/>
</dbReference>
<name>Q5TLA0_CLAPU</name>
<evidence type="ECO:0000256" key="4">
    <source>
        <dbReference type="SAM" id="MobiDB-lite"/>
    </source>
</evidence>
<evidence type="ECO:0000256" key="2">
    <source>
        <dbReference type="ARBA" id="ARBA00023163"/>
    </source>
</evidence>
<feature type="region of interest" description="Disordered" evidence="4">
    <location>
        <begin position="159"/>
        <end position="193"/>
    </location>
</feature>
<dbReference type="SMART" id="SM00398">
    <property type="entry name" value="HMG"/>
    <property type="match status" value="1"/>
</dbReference>
<dbReference type="EMBL" id="AB194983">
    <property type="protein sequence ID" value="BAD72602.2"/>
    <property type="molecule type" value="Genomic_DNA"/>
</dbReference>
<dbReference type="InterPro" id="IPR036910">
    <property type="entry name" value="HMG_box_dom_sf"/>
</dbReference>
<keyword evidence="3" id="KW-0539">Nucleus</keyword>
<gene>
    <name evidence="6" type="primary">MAT1-1-3</name>
</gene>
<evidence type="ECO:0000256" key="3">
    <source>
        <dbReference type="PROSITE-ProRule" id="PRU00267"/>
    </source>
</evidence>
<feature type="domain" description="HMG box" evidence="5">
    <location>
        <begin position="114"/>
        <end position="182"/>
    </location>
</feature>
<proteinExistence type="predicted"/>